<evidence type="ECO:0000256" key="6">
    <source>
        <dbReference type="SAM" id="MobiDB-lite"/>
    </source>
</evidence>
<keyword evidence="4 5" id="KW-0802">TPR repeat</keyword>
<feature type="domain" description="Cytochrome c-type biogenesis protein H Ig-like" evidence="8">
    <location>
        <begin position="361"/>
        <end position="469"/>
    </location>
</feature>
<dbReference type="STRING" id="631362.Thi970DRAFT_03510"/>
<evidence type="ECO:0000313" key="11">
    <source>
        <dbReference type="Proteomes" id="UP000002964"/>
    </source>
</evidence>
<feature type="compositionally biased region" description="Low complexity" evidence="6">
    <location>
        <begin position="297"/>
        <end position="310"/>
    </location>
</feature>
<feature type="transmembrane region" description="Helical" evidence="7">
    <location>
        <begin position="6"/>
        <end position="24"/>
    </location>
</feature>
<dbReference type="Pfam" id="PF23892">
    <property type="entry name" value="Ig_CycH"/>
    <property type="match status" value="1"/>
</dbReference>
<dbReference type="InterPro" id="IPR051263">
    <property type="entry name" value="C-type_cytochrome_biogenesis"/>
</dbReference>
<dbReference type="RefSeq" id="WP_009150307.1">
    <property type="nucleotide sequence ID" value="NZ_CP121471.1"/>
</dbReference>
<dbReference type="InterPro" id="IPR056412">
    <property type="entry name" value="Ig_CycH"/>
</dbReference>
<evidence type="ECO:0000259" key="9">
    <source>
        <dbReference type="Pfam" id="PF23914"/>
    </source>
</evidence>
<gene>
    <name evidence="10" type="ORF">Thi970DRAFT_03510</name>
</gene>
<dbReference type="Pfam" id="PF23914">
    <property type="entry name" value="TPR_CcmH_CycH"/>
    <property type="match status" value="1"/>
</dbReference>
<reference evidence="10 11" key="2">
    <citation type="submission" date="2011-11" db="EMBL/GenBank/DDBJ databases">
        <authorList>
            <consortium name="US DOE Joint Genome Institute"/>
            <person name="Lucas S."/>
            <person name="Han J."/>
            <person name="Lapidus A."/>
            <person name="Cheng J.-F."/>
            <person name="Goodwin L."/>
            <person name="Pitluck S."/>
            <person name="Peters L."/>
            <person name="Ovchinnikova G."/>
            <person name="Zhang X."/>
            <person name="Detter J.C."/>
            <person name="Han C."/>
            <person name="Tapia R."/>
            <person name="Land M."/>
            <person name="Hauser L."/>
            <person name="Kyrpides N."/>
            <person name="Ivanova N."/>
            <person name="Pagani I."/>
            <person name="Vogl K."/>
            <person name="Liu Z."/>
            <person name="Overmann J."/>
            <person name="Frigaard N.-U."/>
            <person name="Bryant D."/>
            <person name="Woyke T."/>
        </authorList>
    </citation>
    <scope>NUCLEOTIDE SEQUENCE [LARGE SCALE GENOMIC DNA]</scope>
    <source>
        <strain evidence="10 11">970</strain>
    </source>
</reference>
<evidence type="ECO:0000256" key="2">
    <source>
        <dbReference type="ARBA" id="ARBA00022737"/>
    </source>
</evidence>
<feature type="repeat" description="TPR" evidence="5">
    <location>
        <begin position="171"/>
        <end position="204"/>
    </location>
</feature>
<evidence type="ECO:0000256" key="7">
    <source>
        <dbReference type="SAM" id="Phobius"/>
    </source>
</evidence>
<keyword evidence="7" id="KW-0472">Membrane</keyword>
<name>H8Z7Q1_9GAMM</name>
<keyword evidence="7" id="KW-0812">Transmembrane</keyword>
<evidence type="ECO:0000313" key="10">
    <source>
        <dbReference type="EMBL" id="EIC19904.1"/>
    </source>
</evidence>
<dbReference type="AlphaFoldDB" id="H8Z7Q1"/>
<dbReference type="NCBIfam" id="TIGR03142">
    <property type="entry name" value="cytochro_ccmI"/>
    <property type="match status" value="1"/>
</dbReference>
<dbReference type="InterPro" id="IPR011990">
    <property type="entry name" value="TPR-like_helical_dom_sf"/>
</dbReference>
<evidence type="ECO:0000256" key="3">
    <source>
        <dbReference type="ARBA" id="ARBA00022748"/>
    </source>
</evidence>
<feature type="transmembrane region" description="Helical" evidence="7">
    <location>
        <begin position="103"/>
        <end position="122"/>
    </location>
</feature>
<dbReference type="PANTHER" id="PTHR47870:SF1">
    <property type="entry name" value="CYTOCHROME C-TYPE BIOGENESIS PROTEIN CCMH"/>
    <property type="match status" value="1"/>
</dbReference>
<keyword evidence="2" id="KW-0677">Repeat</keyword>
<dbReference type="InterPro" id="IPR056413">
    <property type="entry name" value="TPR_CcmH_CycH"/>
</dbReference>
<keyword evidence="11" id="KW-1185">Reference proteome</keyword>
<protein>
    <submittedName>
        <fullName evidence="10">Cytochrome c-type biogenesis protein CcmI</fullName>
    </submittedName>
</protein>
<dbReference type="GO" id="GO:0030313">
    <property type="term" value="C:cell envelope"/>
    <property type="evidence" value="ECO:0007669"/>
    <property type="project" value="UniProtKB-SubCell"/>
</dbReference>
<dbReference type="PANTHER" id="PTHR47870">
    <property type="entry name" value="CYTOCHROME C-TYPE BIOGENESIS PROTEIN CCMH"/>
    <property type="match status" value="1"/>
</dbReference>
<proteinExistence type="predicted"/>
<keyword evidence="3" id="KW-0201">Cytochrome c-type biogenesis</keyword>
<dbReference type="SMART" id="SM00028">
    <property type="entry name" value="TPR"/>
    <property type="match status" value="2"/>
</dbReference>
<dbReference type="HOGENOM" id="CLU_036074_2_0_6"/>
<evidence type="ECO:0000256" key="4">
    <source>
        <dbReference type="ARBA" id="ARBA00022803"/>
    </source>
</evidence>
<evidence type="ECO:0000256" key="1">
    <source>
        <dbReference type="ARBA" id="ARBA00004196"/>
    </source>
</evidence>
<dbReference type="Gene3D" id="1.25.40.10">
    <property type="entry name" value="Tetratricopeptide repeat domain"/>
    <property type="match status" value="1"/>
</dbReference>
<dbReference type="GO" id="GO:0005886">
    <property type="term" value="C:plasma membrane"/>
    <property type="evidence" value="ECO:0007669"/>
    <property type="project" value="TreeGrafter"/>
</dbReference>
<dbReference type="SUPFAM" id="SSF48452">
    <property type="entry name" value="TPR-like"/>
    <property type="match status" value="2"/>
</dbReference>
<feature type="domain" description="Cytochrome c-type biogenesis protein H TPR" evidence="9">
    <location>
        <begin position="153"/>
        <end position="276"/>
    </location>
</feature>
<organism evidence="10 11">
    <name type="scientific">Thiorhodovibrio frisius</name>
    <dbReference type="NCBI Taxonomy" id="631362"/>
    <lineage>
        <taxon>Bacteria</taxon>
        <taxon>Pseudomonadati</taxon>
        <taxon>Pseudomonadota</taxon>
        <taxon>Gammaproteobacteria</taxon>
        <taxon>Chromatiales</taxon>
        <taxon>Chromatiaceae</taxon>
        <taxon>Thiorhodovibrio</taxon>
    </lineage>
</organism>
<evidence type="ECO:0000259" key="8">
    <source>
        <dbReference type="Pfam" id="PF23892"/>
    </source>
</evidence>
<accession>H8Z7Q1</accession>
<dbReference type="OrthoDB" id="9776053at2"/>
<evidence type="ECO:0000256" key="5">
    <source>
        <dbReference type="PROSITE-ProRule" id="PRU00339"/>
    </source>
</evidence>
<comment type="subcellular location">
    <subcellularLocation>
        <location evidence="1">Cell envelope</location>
    </subcellularLocation>
</comment>
<reference evidence="11" key="1">
    <citation type="submission" date="2011-06" db="EMBL/GenBank/DDBJ databases">
        <authorList>
            <consortium name="US DOE Joint Genome Institute (JGI-PGF)"/>
            <person name="Lucas S."/>
            <person name="Han J."/>
            <person name="Lapidus A."/>
            <person name="Cheng J.-F."/>
            <person name="Goodwin L."/>
            <person name="Pitluck S."/>
            <person name="Peters L."/>
            <person name="Land M.L."/>
            <person name="Hauser L."/>
            <person name="Vogl K."/>
            <person name="Liu Z."/>
            <person name="Overmann J."/>
            <person name="Frigaard N.-U."/>
            <person name="Bryant D.A."/>
            <person name="Woyke T.J."/>
        </authorList>
    </citation>
    <scope>NUCLEOTIDE SEQUENCE [LARGE SCALE GENOMIC DNA]</scope>
    <source>
        <strain evidence="11">970</strain>
    </source>
</reference>
<dbReference type="eggNOG" id="COG4235">
    <property type="taxonomic scope" value="Bacteria"/>
</dbReference>
<feature type="region of interest" description="Disordered" evidence="6">
    <location>
        <begin position="294"/>
        <end position="360"/>
    </location>
</feature>
<dbReference type="Proteomes" id="UP000002964">
    <property type="component" value="Unassembled WGS sequence"/>
</dbReference>
<dbReference type="InterPro" id="IPR017560">
    <property type="entry name" value="Cyt_c_biogenesis_CcmI"/>
</dbReference>
<dbReference type="PROSITE" id="PS50005">
    <property type="entry name" value="TPR"/>
    <property type="match status" value="1"/>
</dbReference>
<sequence length="473" mass="49563">MTLFWTLAGAMLVLAAFFVLVPLWRARTAIAGQADAAKANVTQDAVNLGLFRQQLAELDVDLANGKIDAEQHQAARLELERELLHDLDDAGASSTEHATRGRWLLPLLALAIPALAVAFYQATGTPDIIPRLAQAGATQSIPGHGGDGEMPPLDELANRLAARMEQNPGDIEGWVMLGRTYFALGNAPGALHALERAYALAPDDLDVKLTYAEALAANNNNNLEGQPAELISQVLAADPNHINARWLTGMLSFQRGQYSAAIQSWQRILDQTAPNSGDAEDLRGLIEEARKRGGVVAAPASDQAPAAAEPQQRKPSEADQAATGADKPAPQAPASAQTGETSVSEETTSDADKPAAPGARVQVSVSIAPELSDQLPPDAVVFVYAKAAAGPPMPLAAQRLRVGDLPATLTLDDSMAMNPAMTLSNFPKVILGARISLSGQAMPMSGDLQGESGPIATSAAQAAVPVVINQRLP</sequence>
<dbReference type="GO" id="GO:0017004">
    <property type="term" value="P:cytochrome complex assembly"/>
    <property type="evidence" value="ECO:0007669"/>
    <property type="project" value="UniProtKB-KW"/>
</dbReference>
<dbReference type="InterPro" id="IPR019734">
    <property type="entry name" value="TPR_rpt"/>
</dbReference>
<keyword evidence="7" id="KW-1133">Transmembrane helix</keyword>
<dbReference type="EMBL" id="JH603170">
    <property type="protein sequence ID" value="EIC19904.1"/>
    <property type="molecule type" value="Genomic_DNA"/>
</dbReference>